<feature type="transmembrane region" description="Helical" evidence="2">
    <location>
        <begin position="43"/>
        <end position="63"/>
    </location>
</feature>
<dbReference type="EMBL" id="KZ819650">
    <property type="protein sequence ID" value="PWN86437.1"/>
    <property type="molecule type" value="Genomic_DNA"/>
</dbReference>
<name>A0A316Y9I6_9BASI</name>
<keyword evidence="2" id="KW-0472">Membrane</keyword>
<keyword evidence="2" id="KW-0812">Transmembrane</keyword>
<dbReference type="Proteomes" id="UP000245768">
    <property type="component" value="Unassembled WGS sequence"/>
</dbReference>
<evidence type="ECO:0000256" key="2">
    <source>
        <dbReference type="SAM" id="Phobius"/>
    </source>
</evidence>
<feature type="transmembrane region" description="Helical" evidence="2">
    <location>
        <begin position="12"/>
        <end position="31"/>
    </location>
</feature>
<feature type="region of interest" description="Disordered" evidence="1">
    <location>
        <begin position="167"/>
        <end position="191"/>
    </location>
</feature>
<proteinExistence type="predicted"/>
<accession>A0A316Y9I6</accession>
<protein>
    <submittedName>
        <fullName evidence="3">Uncharacterized protein</fullName>
    </submittedName>
</protein>
<dbReference type="EMBL" id="KZ819649">
    <property type="protein sequence ID" value="PWN86447.1"/>
    <property type="molecule type" value="Genomic_DNA"/>
</dbReference>
<reference evidence="3 5" key="1">
    <citation type="journal article" date="2018" name="Mol. Biol. Evol.">
        <title>Broad Genomic Sampling Reveals a Smut Pathogenic Ancestry of the Fungal Clade Ustilaginomycotina.</title>
        <authorList>
            <person name="Kijpornyongpan T."/>
            <person name="Mondo S.J."/>
            <person name="Barry K."/>
            <person name="Sandor L."/>
            <person name="Lee J."/>
            <person name="Lipzen A."/>
            <person name="Pangilinan J."/>
            <person name="LaButti K."/>
            <person name="Hainaut M."/>
            <person name="Henrissat B."/>
            <person name="Grigoriev I.V."/>
            <person name="Spatafora J.W."/>
            <person name="Aime M.C."/>
        </authorList>
    </citation>
    <scope>NUCLEOTIDE SEQUENCE [LARGE SCALE GENOMIC DNA]</scope>
    <source>
        <strain evidence="3 5">MCA 4198</strain>
    </source>
</reference>
<dbReference type="RefSeq" id="XP_025373645.1">
    <property type="nucleotide sequence ID" value="XM_025523051.1"/>
</dbReference>
<gene>
    <name evidence="4" type="ORF">FA10DRAFT_270237</name>
    <name evidence="3" type="ORF">FA10DRAFT_270245</name>
</gene>
<evidence type="ECO:0000313" key="4">
    <source>
        <dbReference type="EMBL" id="PWN86447.1"/>
    </source>
</evidence>
<dbReference type="GeneID" id="37044967"/>
<dbReference type="AlphaFoldDB" id="A0A316Y9I6"/>
<evidence type="ECO:0000256" key="1">
    <source>
        <dbReference type="SAM" id="MobiDB-lite"/>
    </source>
</evidence>
<keyword evidence="2" id="KW-1133">Transmembrane helix</keyword>
<organism evidence="3 5">
    <name type="scientific">Acaromyces ingoldii</name>
    <dbReference type="NCBI Taxonomy" id="215250"/>
    <lineage>
        <taxon>Eukaryota</taxon>
        <taxon>Fungi</taxon>
        <taxon>Dikarya</taxon>
        <taxon>Basidiomycota</taxon>
        <taxon>Ustilaginomycotina</taxon>
        <taxon>Exobasidiomycetes</taxon>
        <taxon>Exobasidiales</taxon>
        <taxon>Cryptobasidiaceae</taxon>
        <taxon>Acaromyces</taxon>
    </lineage>
</organism>
<evidence type="ECO:0000313" key="3">
    <source>
        <dbReference type="EMBL" id="PWN86437.1"/>
    </source>
</evidence>
<evidence type="ECO:0000313" key="5">
    <source>
        <dbReference type="Proteomes" id="UP000245768"/>
    </source>
</evidence>
<keyword evidence="5" id="KW-1185">Reference proteome</keyword>
<dbReference type="InParanoid" id="A0A316Y9I6"/>
<sequence>MHAQDAFVAQQTPISWLHLATICAVPLLLVQDDLSNRSRLGPVRILTVLAHILLTSLSASTLLRSHRSRSEGKMLEAISQLTATLDSIEVSRYEEDEEERGTPKRFDFGAVDDTAALYQVLMLFSLYADEKATRYVKRQQPILWGYEPSHMPFRAREQWRACKARQGNHPFVDPSRSDDAEEMTWSDASSN</sequence>